<evidence type="ECO:0000313" key="3">
    <source>
        <dbReference type="Proteomes" id="UP001501588"/>
    </source>
</evidence>
<evidence type="ECO:0000259" key="1">
    <source>
        <dbReference type="PROSITE" id="PS51664"/>
    </source>
</evidence>
<dbReference type="PANTHER" id="PTHR37809:SF1">
    <property type="entry name" value="RIBOSOMAL PROTEIN S12 METHYLTHIOTRANSFERASE ACCESSORY FACTOR YCAO"/>
    <property type="match status" value="1"/>
</dbReference>
<name>A0ABN1EQL3_9PROT</name>
<organism evidence="2 3">
    <name type="scientific">Craurococcus roseus</name>
    <dbReference type="NCBI Taxonomy" id="77585"/>
    <lineage>
        <taxon>Bacteria</taxon>
        <taxon>Pseudomonadati</taxon>
        <taxon>Pseudomonadota</taxon>
        <taxon>Alphaproteobacteria</taxon>
        <taxon>Acetobacterales</taxon>
        <taxon>Acetobacteraceae</taxon>
        <taxon>Craurococcus</taxon>
    </lineage>
</organism>
<dbReference type="RefSeq" id="WP_343893804.1">
    <property type="nucleotide sequence ID" value="NZ_BAAAFZ010000008.1"/>
</dbReference>
<dbReference type="EMBL" id="BAAAFZ010000008">
    <property type="protein sequence ID" value="GAA0571338.1"/>
    <property type="molecule type" value="Genomic_DNA"/>
</dbReference>
<dbReference type="PANTHER" id="PTHR37809">
    <property type="entry name" value="RIBOSOMAL PROTEIN S12 METHYLTHIOTRANSFERASE ACCESSORY FACTOR YCAO"/>
    <property type="match status" value="1"/>
</dbReference>
<gene>
    <name evidence="2" type="ORF">GCM10009416_07420</name>
</gene>
<accession>A0ABN1EQL3</accession>
<proteinExistence type="predicted"/>
<protein>
    <submittedName>
        <fullName evidence="2">YcaO-related McrA-glycine thioamidation protein</fullName>
    </submittedName>
</protein>
<dbReference type="Pfam" id="PF02624">
    <property type="entry name" value="YcaO"/>
    <property type="match status" value="1"/>
</dbReference>
<keyword evidence="3" id="KW-1185">Reference proteome</keyword>
<evidence type="ECO:0000313" key="2">
    <source>
        <dbReference type="EMBL" id="GAA0571338.1"/>
    </source>
</evidence>
<feature type="domain" description="YcaO" evidence="1">
    <location>
        <begin position="55"/>
        <end position="449"/>
    </location>
</feature>
<reference evidence="2 3" key="1">
    <citation type="journal article" date="2019" name="Int. J. Syst. Evol. Microbiol.">
        <title>The Global Catalogue of Microorganisms (GCM) 10K type strain sequencing project: providing services to taxonomists for standard genome sequencing and annotation.</title>
        <authorList>
            <consortium name="The Broad Institute Genomics Platform"/>
            <consortium name="The Broad Institute Genome Sequencing Center for Infectious Disease"/>
            <person name="Wu L."/>
            <person name="Ma J."/>
        </authorList>
    </citation>
    <scope>NUCLEOTIDE SEQUENCE [LARGE SCALE GENOMIC DNA]</scope>
    <source>
        <strain evidence="2 3">JCM 9933</strain>
    </source>
</reference>
<comment type="caution">
    <text evidence="2">The sequence shown here is derived from an EMBL/GenBank/DDBJ whole genome shotgun (WGS) entry which is preliminary data.</text>
</comment>
<dbReference type="Proteomes" id="UP001501588">
    <property type="component" value="Unassembled WGS sequence"/>
</dbReference>
<sequence length="494" mass="53806">MSTTDLQAVADAFRATMPTDSEVTYFRIDGLDRIGIPVVQANLILPGEPATTGYGYGFTDVEARVGALGELCEEVHVGKWLAQAPRVVASHAELVRTRGERAAVDPLTLCLSAGSPYTPDMPLSWVEARRWPSGEAVLVPREWVAAYPYQLRGEQAKLIMPITNGLGAGFDLPHAIAHGLMELLQRDGNVVTYRALDQGVAIDLDTEPEPAVAGLLDRLRSLGIEVKVKLACTDFGLTNLYVVGDDTGNPHAPIQITSCGEASHPDRARALRKALLEFCGSRSRKAATHGPIDEVRKVMAPEYVDKQISVAVIEEEENRALEAMAEWVAQDADELRRRLAPTVFSEQRRVPFSSLPDTGPGPVADSGARLKLLTDRLAAEGLEVIWVDVSPPDSPVKVVKTIVPGLEAETMSYHRIGWRGVRRLRERNDPLLLDGPHEGAKRVPLRPEDEAKCGGPAWLDVAAVDRMVGHVYPLYRESGPFSAQLLLAQRRGAA</sequence>
<dbReference type="Gene3D" id="3.30.1330.230">
    <property type="match status" value="1"/>
</dbReference>
<dbReference type="PROSITE" id="PS51664">
    <property type="entry name" value="YCAO"/>
    <property type="match status" value="1"/>
</dbReference>
<dbReference type="InterPro" id="IPR003776">
    <property type="entry name" value="YcaO-like_dom"/>
</dbReference>